<dbReference type="KEGG" id="spal:FM071_01980"/>
<dbReference type="Proteomes" id="UP000593580">
    <property type="component" value="Chromosome"/>
</dbReference>
<evidence type="ECO:0008006" key="3">
    <source>
        <dbReference type="Google" id="ProtNLM"/>
    </source>
</evidence>
<evidence type="ECO:0000313" key="1">
    <source>
        <dbReference type="EMBL" id="QOP45128.1"/>
    </source>
</evidence>
<proteinExistence type="predicted"/>
<dbReference type="RefSeq" id="WP_193111373.1">
    <property type="nucleotide sequence ID" value="NZ_CP041406.1"/>
</dbReference>
<name>A0A7M1B8K3_9BACT</name>
<keyword evidence="2" id="KW-1185">Reference proteome</keyword>
<accession>A0A7M1B8K3</accession>
<protein>
    <recommendedName>
        <fullName evidence="3">Clan AA aspartic protease</fullName>
    </recommendedName>
</protein>
<sequence length="342" mass="39660">MLAKIFESLYRKVFVNIVVKRASTLVYIEMYSKKAAVDNVQAEFETIKPDENMLDYITNYTKESPYSYISVLDMSSLQGALPTCSKNKLSYYYDLSNCEYKCYNGKWTYYTAKPELYEIEKTYKEIGVDFIFSPFVVLANFFKDKIDGKLALYALVQDSFISIAVFENGKLLYAEHLDMQTSNDADDILLSHDIEEEELNLESDAGIDLEDIDVDDESSELEDFSDIEDLDSIEEIEEFDDSKDIEEELLESQDAIEESTEEEGSFNEDYQRFSLIQTSIAHYYKDERYESAFLENMYIADGVGVTKDLKKYLEEEMFLNVYIRKTEIDAEVCELAKEELGL</sequence>
<dbReference type="AlphaFoldDB" id="A0A7M1B8K3"/>
<dbReference type="EMBL" id="CP041406">
    <property type="protein sequence ID" value="QOP45128.1"/>
    <property type="molecule type" value="Genomic_DNA"/>
</dbReference>
<organism evidence="1 2">
    <name type="scientific">Sulfurimonas paralvinellae</name>
    <dbReference type="NCBI Taxonomy" id="317658"/>
    <lineage>
        <taxon>Bacteria</taxon>
        <taxon>Pseudomonadati</taxon>
        <taxon>Campylobacterota</taxon>
        <taxon>Epsilonproteobacteria</taxon>
        <taxon>Campylobacterales</taxon>
        <taxon>Sulfurimonadaceae</taxon>
        <taxon>Sulfurimonas</taxon>
    </lineage>
</organism>
<gene>
    <name evidence="1" type="ORF">FM071_01980</name>
</gene>
<evidence type="ECO:0000313" key="2">
    <source>
        <dbReference type="Proteomes" id="UP000593580"/>
    </source>
</evidence>
<reference evidence="1 2" key="1">
    <citation type="submission" date="2019-07" db="EMBL/GenBank/DDBJ databases">
        <title>Sulfurimonas paralvinellae sp. nov., a novel mesophilic, hydrogen- and sulfur-oxidizing chemolithoautotroph within the Epsilonproteo- bacteria isolated from a deep-sea hydrothermal vent polychaete nest, reclassification of Thiomicrospira denitrificans as Sulfurimonas denitrificans comb. nov. and emended description of the genus Sulfurimonas.</title>
        <authorList>
            <person name="Wang S."/>
            <person name="Jiang L."/>
            <person name="Shao Z."/>
        </authorList>
    </citation>
    <scope>NUCLEOTIDE SEQUENCE [LARGE SCALE GENOMIC DNA]</scope>
    <source>
        <strain evidence="1 2">GO25</strain>
    </source>
</reference>